<dbReference type="Proteomes" id="UP000663859">
    <property type="component" value="Unassembled WGS sequence"/>
</dbReference>
<comment type="caution">
    <text evidence="1">The sequence shown here is derived from an EMBL/GenBank/DDBJ whole genome shotgun (WGS) entry which is preliminary data.</text>
</comment>
<accession>A0A8J2BU54</accession>
<evidence type="ECO:0000313" key="1">
    <source>
        <dbReference type="EMBL" id="CAF0700775.1"/>
    </source>
</evidence>
<sequence>MEVGVLVITLEDIDKRIRISIRLLDASAQVRGATRIVWAGLYTGPSPVGLFWSLQKTKSFVQHPGESNFPGSALGFCDRGGDRILRPQRQEPLVWV</sequence>
<proteinExistence type="predicted"/>
<protein>
    <submittedName>
        <fullName evidence="1">Uncharacterized protein</fullName>
    </submittedName>
</protein>
<dbReference type="AlphaFoldDB" id="A0A8J2BU54"/>
<gene>
    <name evidence="1" type="ORF">MPNT_40029</name>
</gene>
<evidence type="ECO:0000313" key="2">
    <source>
        <dbReference type="Proteomes" id="UP000663859"/>
    </source>
</evidence>
<organism evidence="1 2">
    <name type="scientific">Candidatus Methylacidithermus pantelleriae</name>
    <dbReference type="NCBI Taxonomy" id="2744239"/>
    <lineage>
        <taxon>Bacteria</taxon>
        <taxon>Pseudomonadati</taxon>
        <taxon>Verrucomicrobiota</taxon>
        <taxon>Methylacidiphilae</taxon>
        <taxon>Methylacidiphilales</taxon>
        <taxon>Methylacidiphilaceae</taxon>
        <taxon>Candidatus Methylacidithermus</taxon>
    </lineage>
</organism>
<keyword evidence="2" id="KW-1185">Reference proteome</keyword>
<reference evidence="1" key="1">
    <citation type="submission" date="2021-02" db="EMBL/GenBank/DDBJ databases">
        <authorList>
            <person name="Cremers G."/>
            <person name="Picone N."/>
        </authorList>
    </citation>
    <scope>NUCLEOTIDE SEQUENCE</scope>
    <source>
        <strain evidence="1">PQ17</strain>
    </source>
</reference>
<name>A0A8J2BU54_9BACT</name>
<dbReference type="EMBL" id="CAJNOB010000034">
    <property type="protein sequence ID" value="CAF0700775.1"/>
    <property type="molecule type" value="Genomic_DNA"/>
</dbReference>